<dbReference type="InterPro" id="IPR051786">
    <property type="entry name" value="ASN_synthetase/amidase"/>
</dbReference>
<dbReference type="InterPro" id="IPR033738">
    <property type="entry name" value="AsnB_N"/>
</dbReference>
<comment type="catalytic activity">
    <reaction evidence="8">
        <text>L-aspartate + L-glutamine + ATP + H2O = L-asparagine + L-glutamate + AMP + diphosphate + H(+)</text>
        <dbReference type="Rhea" id="RHEA:12228"/>
        <dbReference type="ChEBI" id="CHEBI:15377"/>
        <dbReference type="ChEBI" id="CHEBI:15378"/>
        <dbReference type="ChEBI" id="CHEBI:29985"/>
        <dbReference type="ChEBI" id="CHEBI:29991"/>
        <dbReference type="ChEBI" id="CHEBI:30616"/>
        <dbReference type="ChEBI" id="CHEBI:33019"/>
        <dbReference type="ChEBI" id="CHEBI:58048"/>
        <dbReference type="ChEBI" id="CHEBI:58359"/>
        <dbReference type="ChEBI" id="CHEBI:456215"/>
        <dbReference type="EC" id="6.3.5.4"/>
    </reaction>
</comment>
<evidence type="ECO:0000313" key="12">
    <source>
        <dbReference type="Proteomes" id="UP000001683"/>
    </source>
</evidence>
<dbReference type="NCBIfam" id="TIGR01536">
    <property type="entry name" value="asn_synth_AEB"/>
    <property type="match status" value="1"/>
</dbReference>
<keyword evidence="12" id="KW-1185">Reference proteome</keyword>
<dbReference type="PIRSF" id="PIRSF001589">
    <property type="entry name" value="Asn_synthetase_glu-h"/>
    <property type="match status" value="1"/>
</dbReference>
<dbReference type="EMBL" id="CP001034">
    <property type="protein sequence ID" value="ACB84962.1"/>
    <property type="molecule type" value="Genomic_DNA"/>
</dbReference>
<keyword evidence="6" id="KW-0028">Amino-acid biosynthesis</keyword>
<dbReference type="InterPro" id="IPR029055">
    <property type="entry name" value="Ntn_hydrolases_N"/>
</dbReference>
<feature type="site" description="Important for beta-aspartyl-AMP intermediate formation" evidence="9">
    <location>
        <position position="369"/>
    </location>
</feature>
<evidence type="ECO:0000256" key="7">
    <source>
        <dbReference type="ARBA" id="ARBA00022962"/>
    </source>
</evidence>
<dbReference type="SUPFAM" id="SSF52402">
    <property type="entry name" value="Adenine nucleotide alpha hydrolases-like"/>
    <property type="match status" value="1"/>
</dbReference>
<keyword evidence="7" id="KW-0315">Glutamine amidotransferase</keyword>
<evidence type="ECO:0000256" key="1">
    <source>
        <dbReference type="ARBA" id="ARBA00005187"/>
    </source>
</evidence>
<dbReference type="PANTHER" id="PTHR43284">
    <property type="entry name" value="ASPARAGINE SYNTHETASE (GLUTAMINE-HYDROLYZING)"/>
    <property type="match status" value="1"/>
</dbReference>
<dbReference type="GO" id="GO:0005524">
    <property type="term" value="F:ATP binding"/>
    <property type="evidence" value="ECO:0007669"/>
    <property type="project" value="UniProtKB-KW"/>
</dbReference>
<name>B2A331_NATTJ</name>
<dbReference type="InterPro" id="IPR001962">
    <property type="entry name" value="Asn_synthase"/>
</dbReference>
<evidence type="ECO:0000256" key="8">
    <source>
        <dbReference type="ARBA" id="ARBA00048741"/>
    </source>
</evidence>
<dbReference type="PROSITE" id="PS51278">
    <property type="entry name" value="GATASE_TYPE_2"/>
    <property type="match status" value="1"/>
</dbReference>
<comment type="pathway">
    <text evidence="1">Amino-acid biosynthesis; L-asparagine biosynthesis; L-asparagine from L-aspartate (L-Gln route): step 1/1.</text>
</comment>
<evidence type="ECO:0000256" key="2">
    <source>
        <dbReference type="ARBA" id="ARBA00005752"/>
    </source>
</evidence>
<protein>
    <recommendedName>
        <fullName evidence="3">asparagine synthase (glutamine-hydrolyzing)</fullName>
        <ecNumber evidence="3">6.3.5.4</ecNumber>
    </recommendedName>
</protein>
<dbReference type="InterPro" id="IPR017932">
    <property type="entry name" value="GATase_2_dom"/>
</dbReference>
<evidence type="ECO:0000256" key="5">
    <source>
        <dbReference type="ARBA" id="ARBA00022840"/>
    </source>
</evidence>
<dbReference type="AlphaFoldDB" id="B2A331"/>
<dbReference type="Pfam" id="PF13537">
    <property type="entry name" value="GATase_7"/>
    <property type="match status" value="1"/>
</dbReference>
<dbReference type="STRING" id="457570.Nther_1379"/>
<dbReference type="Pfam" id="PF00733">
    <property type="entry name" value="Asn_synthase"/>
    <property type="match status" value="1"/>
</dbReference>
<dbReference type="InParanoid" id="B2A331"/>
<dbReference type="OrthoDB" id="9763290at2"/>
<evidence type="ECO:0000259" key="10">
    <source>
        <dbReference type="PROSITE" id="PS51278"/>
    </source>
</evidence>
<dbReference type="Gene3D" id="3.40.50.620">
    <property type="entry name" value="HUPs"/>
    <property type="match status" value="1"/>
</dbReference>
<dbReference type="GO" id="GO:0005829">
    <property type="term" value="C:cytosol"/>
    <property type="evidence" value="ECO:0007669"/>
    <property type="project" value="TreeGrafter"/>
</dbReference>
<comment type="similarity">
    <text evidence="2">Belongs to the asparagine synthetase family.</text>
</comment>
<dbReference type="InterPro" id="IPR006426">
    <property type="entry name" value="Asn_synth_AEB"/>
</dbReference>
<dbReference type="EC" id="6.3.5.4" evidence="3"/>
<evidence type="ECO:0000256" key="6">
    <source>
        <dbReference type="ARBA" id="ARBA00022888"/>
    </source>
</evidence>
<dbReference type="CDD" id="cd01991">
    <property type="entry name" value="Asn_synthase_B_C"/>
    <property type="match status" value="1"/>
</dbReference>
<evidence type="ECO:0000256" key="3">
    <source>
        <dbReference type="ARBA" id="ARBA00012737"/>
    </source>
</evidence>
<dbReference type="CDD" id="cd00712">
    <property type="entry name" value="AsnB"/>
    <property type="match status" value="1"/>
</dbReference>
<dbReference type="InterPro" id="IPR014729">
    <property type="entry name" value="Rossmann-like_a/b/a_fold"/>
</dbReference>
<dbReference type="GO" id="GO:0006529">
    <property type="term" value="P:asparagine biosynthetic process"/>
    <property type="evidence" value="ECO:0007669"/>
    <property type="project" value="UniProtKB-KW"/>
</dbReference>
<reference evidence="11 12" key="1">
    <citation type="submission" date="2008-04" db="EMBL/GenBank/DDBJ databases">
        <title>Complete sequence of chromosome of Natranaerobius thermophilus JW/NM-WN-LF.</title>
        <authorList>
            <consortium name="US DOE Joint Genome Institute"/>
            <person name="Copeland A."/>
            <person name="Lucas S."/>
            <person name="Lapidus A."/>
            <person name="Glavina del Rio T."/>
            <person name="Dalin E."/>
            <person name="Tice H."/>
            <person name="Bruce D."/>
            <person name="Goodwin L."/>
            <person name="Pitluck S."/>
            <person name="Chertkov O."/>
            <person name="Brettin T."/>
            <person name="Detter J.C."/>
            <person name="Han C."/>
            <person name="Kuske C.R."/>
            <person name="Schmutz J."/>
            <person name="Larimer F."/>
            <person name="Land M."/>
            <person name="Hauser L."/>
            <person name="Kyrpides N."/>
            <person name="Lykidis A."/>
            <person name="Mesbah N.M."/>
            <person name="Wiegel J."/>
        </authorList>
    </citation>
    <scope>NUCLEOTIDE SEQUENCE [LARGE SCALE GENOMIC DNA]</scope>
    <source>
        <strain evidence="12">ATCC BAA-1301 / DSM 18059 / JW/NM-WN-LF</strain>
    </source>
</reference>
<dbReference type="Proteomes" id="UP000001683">
    <property type="component" value="Chromosome"/>
</dbReference>
<accession>B2A331</accession>
<keyword evidence="5" id="KW-0067">ATP-binding</keyword>
<dbReference type="GO" id="GO:0004066">
    <property type="term" value="F:asparagine synthase (glutamine-hydrolyzing) activity"/>
    <property type="evidence" value="ECO:0007669"/>
    <property type="project" value="UniProtKB-EC"/>
</dbReference>
<dbReference type="Gene3D" id="3.60.20.10">
    <property type="entry name" value="Glutamine Phosphoribosylpyrophosphate, subunit 1, domain 1"/>
    <property type="match status" value="1"/>
</dbReference>
<evidence type="ECO:0000313" key="11">
    <source>
        <dbReference type="EMBL" id="ACB84962.1"/>
    </source>
</evidence>
<dbReference type="RefSeq" id="WP_012447837.1">
    <property type="nucleotide sequence ID" value="NC_010718.1"/>
</dbReference>
<dbReference type="KEGG" id="nth:Nther_1379"/>
<dbReference type="PANTHER" id="PTHR43284:SF1">
    <property type="entry name" value="ASPARAGINE SYNTHETASE"/>
    <property type="match status" value="1"/>
</dbReference>
<reference evidence="11 12" key="2">
    <citation type="journal article" date="2011" name="J. Bacteriol.">
        <title>Complete genome sequence of the anaerobic, halophilic alkalithermophile Natranaerobius thermophilus JW/NM-WN-LF.</title>
        <authorList>
            <person name="Zhao B."/>
            <person name="Mesbah N.M."/>
            <person name="Dalin E."/>
            <person name="Goodwin L."/>
            <person name="Nolan M."/>
            <person name="Pitluck S."/>
            <person name="Chertkov O."/>
            <person name="Brettin T.S."/>
            <person name="Han J."/>
            <person name="Larimer F.W."/>
            <person name="Land M.L."/>
            <person name="Hauser L."/>
            <person name="Kyrpides N."/>
            <person name="Wiegel J."/>
        </authorList>
    </citation>
    <scope>NUCLEOTIDE SEQUENCE [LARGE SCALE GENOMIC DNA]</scope>
    <source>
        <strain evidence="12">ATCC BAA-1301 / DSM 18059 / JW/NM-WN-LF</strain>
    </source>
</reference>
<keyword evidence="4" id="KW-0547">Nucleotide-binding</keyword>
<evidence type="ECO:0000256" key="9">
    <source>
        <dbReference type="PIRSR" id="PIRSR001589-3"/>
    </source>
</evidence>
<gene>
    <name evidence="11" type="ordered locus">Nther_1379</name>
</gene>
<dbReference type="eggNOG" id="COG0367">
    <property type="taxonomic scope" value="Bacteria"/>
</dbReference>
<dbReference type="HOGENOM" id="CLU_014658_3_0_9"/>
<keyword evidence="11" id="KW-0436">Ligase</keyword>
<sequence>MSGLAGVMSPNREFERQKIVDNMLATLNHRGPGIRKKHSINKITMGMTVNVEKEQQVLPYVNEYNNKMMICDATIFNSHELGQQLKAKGHYLRTGNGEEILLHLYEEWGLDGLQKVNGFFSLVIYDKNTDKLIAARDPFGVKPLYYHQKNGTILFSSELKGIVASNLISPKLNSYCLNLYLILQYPPEPYSMIDDVYRVLPGTAMTFNKASIESTYKYHTFVFNGSNKFTQSKPKGGNKQEIAEQTKTLFQKSIQEQFENTSNPGAFLSSGIDSSSVVALLNKKYVPGISTFSVGFHFQKYDELEFIKNLTAQLQVNNYQKLVSLEELKNELRKFVWHLDEPVADPSAFGLYKGAELASNFVKEIFSGEGADEFFGGYNIYQEPLFVNKIQKLPSTVLSTMNSIFNIIPYNIKGKSLFKRANTPLSERYFGNAMIFTPAEKDNLISKEHQISGVLDKMFKPIYKNVEKCHDVNKMQYVDINSWMTGDIMLKVDRMLMAHSLSLRAPFLNLELTDWAYNLPVKWKVSQKETKIAFRRAMNDILPQQSVVKKKLGFPVPTDKWFENSLITWAKDLLLSNESKKYFNPNKVKKLMKPDKKTDFQGRKLWTLLIFLLWQDMYLK</sequence>
<feature type="domain" description="Glutamine amidotransferase type-2" evidence="10">
    <location>
        <begin position="2"/>
        <end position="210"/>
    </location>
</feature>
<dbReference type="SUPFAM" id="SSF56235">
    <property type="entry name" value="N-terminal nucleophile aminohydrolases (Ntn hydrolases)"/>
    <property type="match status" value="1"/>
</dbReference>
<evidence type="ECO:0000256" key="4">
    <source>
        <dbReference type="ARBA" id="ARBA00022741"/>
    </source>
</evidence>
<organism evidence="11 12">
    <name type="scientific">Natranaerobius thermophilus (strain ATCC BAA-1301 / DSM 18059 / JW/NM-WN-LF)</name>
    <dbReference type="NCBI Taxonomy" id="457570"/>
    <lineage>
        <taxon>Bacteria</taxon>
        <taxon>Bacillati</taxon>
        <taxon>Bacillota</taxon>
        <taxon>Clostridia</taxon>
        <taxon>Natranaerobiales</taxon>
        <taxon>Natranaerobiaceae</taxon>
        <taxon>Natranaerobius</taxon>
    </lineage>
</organism>
<proteinExistence type="inferred from homology"/>
<keyword evidence="6" id="KW-0061">Asparagine biosynthesis</keyword>